<protein>
    <recommendedName>
        <fullName evidence="3">KOW domain-containing protein</fullName>
    </recommendedName>
</protein>
<dbReference type="RefSeq" id="YP_010094955.1">
    <property type="nucleotide sequence ID" value="NC_055743.1"/>
</dbReference>
<dbReference type="Proteomes" id="UP000246316">
    <property type="component" value="Segment"/>
</dbReference>
<evidence type="ECO:0008006" key="3">
    <source>
        <dbReference type="Google" id="ProtNLM"/>
    </source>
</evidence>
<keyword evidence="2" id="KW-1185">Reference proteome</keyword>
<dbReference type="GeneID" id="65112589"/>
<reference evidence="1" key="1">
    <citation type="submission" date="2018-03" db="EMBL/GenBank/DDBJ databases">
        <title>Phage therapy in agriculture - a green tech approach to combat plant pathogenic bacteria.</title>
        <authorList>
            <person name="Carstens A.B."/>
            <person name="Djurhuus A.M."/>
            <person name="Hansen L.H."/>
        </authorList>
    </citation>
    <scope>NUCLEOTIDE SEQUENCE [LARGE SCALE GENOMIC DNA]</scope>
</reference>
<accession>A0A2S1GM29</accession>
<evidence type="ECO:0000313" key="2">
    <source>
        <dbReference type="Proteomes" id="UP000246316"/>
    </source>
</evidence>
<evidence type="ECO:0000313" key="1">
    <source>
        <dbReference type="EMBL" id="AWD90447.1"/>
    </source>
</evidence>
<dbReference type="KEGG" id="vg:65112589"/>
<dbReference type="EMBL" id="MH059636">
    <property type="protein sequence ID" value="AWD90447.1"/>
    <property type="molecule type" value="Genomic_DNA"/>
</dbReference>
<name>A0A2S1GM29_9CAUD</name>
<proteinExistence type="predicted"/>
<sequence>MTIKIGSKVEITGGFYKGTVGKIEAVRNSARDGRSYIIRSSSTPITIQIKEKFVSEPVSVADKSRLYNFEGKWVFCTTGVKIYEHSIPQNLYEERMTLTSMPTTKQVLVTLVYEDYDTIVANVVFQGQYAVVDAEKLRLSDSRARGLA</sequence>
<organism evidence="1 2">
    <name type="scientific">Erwinia phage Cronus</name>
    <dbReference type="NCBI Taxonomy" id="2163633"/>
    <lineage>
        <taxon>Viruses</taxon>
        <taxon>Duplodnaviria</taxon>
        <taxon>Heunggongvirae</taxon>
        <taxon>Uroviricota</taxon>
        <taxon>Caudoviricetes</taxon>
        <taxon>Pantevenvirales</taxon>
        <taxon>Straboviridae</taxon>
        <taxon>Tevenvirinae</taxon>
        <taxon>Risoevirus</taxon>
        <taxon>Risoevirus cronus</taxon>
        <taxon>Roskildevirus cronus</taxon>
    </lineage>
</organism>